<keyword evidence="3" id="KW-1185">Reference proteome</keyword>
<evidence type="ECO:0000313" key="3">
    <source>
        <dbReference type="Proteomes" id="UP000241462"/>
    </source>
</evidence>
<sequence>MVGVAKPVEGVRCRMAVSSLSVACVLLLCGLVLPLAFRRWSGSLFQNKVTFLTRRAMTVIERPISVITPNTASGQLCDRGSCNQCRICVWHYQELHRVALFPRKLVRT</sequence>
<keyword evidence="1" id="KW-0812">Transmembrane</keyword>
<dbReference type="Proteomes" id="UP000241462">
    <property type="component" value="Unassembled WGS sequence"/>
</dbReference>
<dbReference type="AlphaFoldDB" id="A0A2T3AMT8"/>
<accession>A0A2T3AMT8</accession>
<keyword evidence="1" id="KW-1133">Transmembrane helix</keyword>
<reference evidence="2 3" key="1">
    <citation type="journal article" date="2018" name="Mycol. Prog.">
        <title>Coniella lustricola, a new species from submerged detritus.</title>
        <authorList>
            <person name="Raudabaugh D.B."/>
            <person name="Iturriaga T."/>
            <person name="Carver A."/>
            <person name="Mondo S."/>
            <person name="Pangilinan J."/>
            <person name="Lipzen A."/>
            <person name="He G."/>
            <person name="Amirebrahimi M."/>
            <person name="Grigoriev I.V."/>
            <person name="Miller A.N."/>
        </authorList>
    </citation>
    <scope>NUCLEOTIDE SEQUENCE [LARGE SCALE GENOMIC DNA]</scope>
    <source>
        <strain evidence="2 3">B22-T-1</strain>
    </source>
</reference>
<keyword evidence="1" id="KW-0472">Membrane</keyword>
<gene>
    <name evidence="2" type="ORF">BD289DRAFT_420773</name>
</gene>
<dbReference type="InParanoid" id="A0A2T3AMT8"/>
<feature type="transmembrane region" description="Helical" evidence="1">
    <location>
        <begin position="15"/>
        <end position="37"/>
    </location>
</feature>
<organism evidence="2 3">
    <name type="scientific">Coniella lustricola</name>
    <dbReference type="NCBI Taxonomy" id="2025994"/>
    <lineage>
        <taxon>Eukaryota</taxon>
        <taxon>Fungi</taxon>
        <taxon>Dikarya</taxon>
        <taxon>Ascomycota</taxon>
        <taxon>Pezizomycotina</taxon>
        <taxon>Sordariomycetes</taxon>
        <taxon>Sordariomycetidae</taxon>
        <taxon>Diaporthales</taxon>
        <taxon>Schizoparmaceae</taxon>
        <taxon>Coniella</taxon>
    </lineage>
</organism>
<name>A0A2T3AMT8_9PEZI</name>
<dbReference type="EMBL" id="KZ678374">
    <property type="protein sequence ID" value="PSS03639.1"/>
    <property type="molecule type" value="Genomic_DNA"/>
</dbReference>
<evidence type="ECO:0000256" key="1">
    <source>
        <dbReference type="SAM" id="Phobius"/>
    </source>
</evidence>
<protein>
    <submittedName>
        <fullName evidence="2">Uncharacterized protein</fullName>
    </submittedName>
</protein>
<proteinExistence type="predicted"/>
<evidence type="ECO:0000313" key="2">
    <source>
        <dbReference type="EMBL" id="PSS03639.1"/>
    </source>
</evidence>